<gene>
    <name evidence="1" type="ORF">L2E82_31850</name>
</gene>
<reference evidence="1 2" key="2">
    <citation type="journal article" date="2022" name="Mol. Ecol. Resour.">
        <title>The genomes of chicory, endive, great burdock and yacon provide insights into Asteraceae paleo-polyploidization history and plant inulin production.</title>
        <authorList>
            <person name="Fan W."/>
            <person name="Wang S."/>
            <person name="Wang H."/>
            <person name="Wang A."/>
            <person name="Jiang F."/>
            <person name="Liu H."/>
            <person name="Zhao H."/>
            <person name="Xu D."/>
            <person name="Zhang Y."/>
        </authorList>
    </citation>
    <scope>NUCLEOTIDE SEQUENCE [LARGE SCALE GENOMIC DNA]</scope>
    <source>
        <strain evidence="2">cv. Punajuju</strain>
        <tissue evidence="1">Leaves</tissue>
    </source>
</reference>
<reference evidence="2" key="1">
    <citation type="journal article" date="2022" name="Mol. Ecol. Resour.">
        <title>The genomes of chicory, endive, great burdock and yacon provide insights into Asteraceae palaeo-polyploidization history and plant inulin production.</title>
        <authorList>
            <person name="Fan W."/>
            <person name="Wang S."/>
            <person name="Wang H."/>
            <person name="Wang A."/>
            <person name="Jiang F."/>
            <person name="Liu H."/>
            <person name="Zhao H."/>
            <person name="Xu D."/>
            <person name="Zhang Y."/>
        </authorList>
    </citation>
    <scope>NUCLEOTIDE SEQUENCE [LARGE SCALE GENOMIC DNA]</scope>
    <source>
        <strain evidence="2">cv. Punajuju</strain>
    </source>
</reference>
<accession>A0ACB9BFK7</accession>
<dbReference type="Proteomes" id="UP001055811">
    <property type="component" value="Linkage Group LG06"/>
</dbReference>
<protein>
    <submittedName>
        <fullName evidence="1">Uncharacterized protein</fullName>
    </submittedName>
</protein>
<proteinExistence type="predicted"/>
<sequence>MNIMNNVSFDQKTQKSQKSTVLKLCTLVKHLNPHKHILEVDQPYQIAYKKPTENERKQSDIDPISC</sequence>
<dbReference type="EMBL" id="CM042014">
    <property type="protein sequence ID" value="KAI3720853.1"/>
    <property type="molecule type" value="Genomic_DNA"/>
</dbReference>
<comment type="caution">
    <text evidence="1">The sequence shown here is derived from an EMBL/GenBank/DDBJ whole genome shotgun (WGS) entry which is preliminary data.</text>
</comment>
<organism evidence="1 2">
    <name type="scientific">Cichorium intybus</name>
    <name type="common">Chicory</name>
    <dbReference type="NCBI Taxonomy" id="13427"/>
    <lineage>
        <taxon>Eukaryota</taxon>
        <taxon>Viridiplantae</taxon>
        <taxon>Streptophyta</taxon>
        <taxon>Embryophyta</taxon>
        <taxon>Tracheophyta</taxon>
        <taxon>Spermatophyta</taxon>
        <taxon>Magnoliopsida</taxon>
        <taxon>eudicotyledons</taxon>
        <taxon>Gunneridae</taxon>
        <taxon>Pentapetalae</taxon>
        <taxon>asterids</taxon>
        <taxon>campanulids</taxon>
        <taxon>Asterales</taxon>
        <taxon>Asteraceae</taxon>
        <taxon>Cichorioideae</taxon>
        <taxon>Cichorieae</taxon>
        <taxon>Cichoriinae</taxon>
        <taxon>Cichorium</taxon>
    </lineage>
</organism>
<evidence type="ECO:0000313" key="2">
    <source>
        <dbReference type="Proteomes" id="UP001055811"/>
    </source>
</evidence>
<evidence type="ECO:0000313" key="1">
    <source>
        <dbReference type="EMBL" id="KAI3720853.1"/>
    </source>
</evidence>
<name>A0ACB9BFK7_CICIN</name>
<keyword evidence="2" id="KW-1185">Reference proteome</keyword>